<dbReference type="Gene3D" id="3.30.70.100">
    <property type="match status" value="1"/>
</dbReference>
<dbReference type="EMBL" id="JAPAAF010000016">
    <property type="protein sequence ID" value="MCW0483441.1"/>
    <property type="molecule type" value="Genomic_DNA"/>
</dbReference>
<feature type="active site" evidence="4">
    <location>
        <position position="21"/>
    </location>
</feature>
<gene>
    <name evidence="8" type="ORF">N2K84_11920</name>
</gene>
<comment type="caution">
    <text evidence="8">The sequence shown here is derived from an EMBL/GenBank/DDBJ whole genome shotgun (WGS) entry which is preliminary data.</text>
</comment>
<dbReference type="Proteomes" id="UP001163821">
    <property type="component" value="Unassembled WGS sequence"/>
</dbReference>
<dbReference type="SUPFAM" id="SSF54975">
    <property type="entry name" value="Acylphosphatase/BLUF domain-like"/>
    <property type="match status" value="1"/>
</dbReference>
<dbReference type="PROSITE" id="PS51160">
    <property type="entry name" value="ACYLPHOSPHATASE_3"/>
    <property type="match status" value="1"/>
</dbReference>
<proteinExistence type="inferred from homology"/>
<dbReference type="RefSeq" id="WP_282592043.1">
    <property type="nucleotide sequence ID" value="NZ_JAPAAF010000016.1"/>
</dbReference>
<evidence type="ECO:0000313" key="9">
    <source>
        <dbReference type="Proteomes" id="UP001163821"/>
    </source>
</evidence>
<dbReference type="InterPro" id="IPR020456">
    <property type="entry name" value="Acylphosphatase"/>
</dbReference>
<comment type="similarity">
    <text evidence="1 6">Belongs to the acylphosphatase family.</text>
</comment>
<dbReference type="Pfam" id="PF00708">
    <property type="entry name" value="Acylphosphatase"/>
    <property type="match status" value="1"/>
</dbReference>
<evidence type="ECO:0000259" key="7">
    <source>
        <dbReference type="PROSITE" id="PS51160"/>
    </source>
</evidence>
<dbReference type="InterPro" id="IPR036046">
    <property type="entry name" value="Acylphosphatase-like_dom_sf"/>
</dbReference>
<evidence type="ECO:0000256" key="6">
    <source>
        <dbReference type="RuleBase" id="RU004168"/>
    </source>
</evidence>
<dbReference type="PANTHER" id="PTHR47268:SF4">
    <property type="entry name" value="ACYLPHOSPHATASE"/>
    <property type="match status" value="1"/>
</dbReference>
<feature type="active site" evidence="4">
    <location>
        <position position="39"/>
    </location>
</feature>
<keyword evidence="9" id="KW-1185">Reference proteome</keyword>
<protein>
    <recommendedName>
        <fullName evidence="2 4">Acylphosphatase</fullName>
        <ecNumber evidence="2 4">3.6.1.7</ecNumber>
    </recommendedName>
</protein>
<evidence type="ECO:0000256" key="4">
    <source>
        <dbReference type="PROSITE-ProRule" id="PRU00520"/>
    </source>
</evidence>
<dbReference type="PROSITE" id="PS00150">
    <property type="entry name" value="ACYLPHOSPHATASE_1"/>
    <property type="match status" value="1"/>
</dbReference>
<dbReference type="AlphaFoldDB" id="A0AA41Y4R9"/>
<evidence type="ECO:0000256" key="1">
    <source>
        <dbReference type="ARBA" id="ARBA00005614"/>
    </source>
</evidence>
<dbReference type="InterPro" id="IPR001792">
    <property type="entry name" value="Acylphosphatase-like_dom"/>
</dbReference>
<name>A0AA41Y4R9_9BACT</name>
<feature type="domain" description="Acylphosphatase-like" evidence="7">
    <location>
        <begin position="6"/>
        <end position="93"/>
    </location>
</feature>
<sequence>MNHKKAFHIVLTGRVQGVGFRHFVQKTALTLHLEGWVRNKADGSVELEVEGLEETIQIFLDLLKRGNSFSRVDRMFKTELPETYGYQSFFVKY</sequence>
<dbReference type="GO" id="GO:0003998">
    <property type="term" value="F:acylphosphatase activity"/>
    <property type="evidence" value="ECO:0007669"/>
    <property type="project" value="UniProtKB-EC"/>
</dbReference>
<organism evidence="8 9">
    <name type="scientific">Gaoshiqia sediminis</name>
    <dbReference type="NCBI Taxonomy" id="2986998"/>
    <lineage>
        <taxon>Bacteria</taxon>
        <taxon>Pseudomonadati</taxon>
        <taxon>Bacteroidota</taxon>
        <taxon>Bacteroidia</taxon>
        <taxon>Marinilabiliales</taxon>
        <taxon>Prolixibacteraceae</taxon>
        <taxon>Gaoshiqia</taxon>
    </lineage>
</organism>
<dbReference type="EC" id="3.6.1.7" evidence="2 4"/>
<comment type="catalytic activity">
    <reaction evidence="3 4 5">
        <text>an acyl phosphate + H2O = a carboxylate + phosphate + H(+)</text>
        <dbReference type="Rhea" id="RHEA:14965"/>
        <dbReference type="ChEBI" id="CHEBI:15377"/>
        <dbReference type="ChEBI" id="CHEBI:15378"/>
        <dbReference type="ChEBI" id="CHEBI:29067"/>
        <dbReference type="ChEBI" id="CHEBI:43474"/>
        <dbReference type="ChEBI" id="CHEBI:59918"/>
        <dbReference type="EC" id="3.6.1.7"/>
    </reaction>
</comment>
<dbReference type="PROSITE" id="PS00151">
    <property type="entry name" value="ACYLPHOSPHATASE_2"/>
    <property type="match status" value="1"/>
</dbReference>
<dbReference type="PANTHER" id="PTHR47268">
    <property type="entry name" value="ACYLPHOSPHATASE"/>
    <property type="match status" value="1"/>
</dbReference>
<evidence type="ECO:0000256" key="3">
    <source>
        <dbReference type="ARBA" id="ARBA00047645"/>
    </source>
</evidence>
<keyword evidence="4 5" id="KW-0378">Hydrolase</keyword>
<reference evidence="8" key="1">
    <citation type="submission" date="2022-10" db="EMBL/GenBank/DDBJ databases">
        <title>Gaoshiqiia sediminis gen. nov., sp. nov., isolated from coastal sediment.</title>
        <authorList>
            <person name="Yu W.X."/>
            <person name="Mu D.S."/>
            <person name="Du J.Z."/>
            <person name="Liang Y.Q."/>
        </authorList>
    </citation>
    <scope>NUCLEOTIDE SEQUENCE</scope>
    <source>
        <strain evidence="8">A06</strain>
    </source>
</reference>
<evidence type="ECO:0000256" key="2">
    <source>
        <dbReference type="ARBA" id="ARBA00012150"/>
    </source>
</evidence>
<evidence type="ECO:0000313" key="8">
    <source>
        <dbReference type="EMBL" id="MCW0483441.1"/>
    </source>
</evidence>
<dbReference type="InterPro" id="IPR017968">
    <property type="entry name" value="Acylphosphatase_CS"/>
</dbReference>
<evidence type="ECO:0000256" key="5">
    <source>
        <dbReference type="RuleBase" id="RU000553"/>
    </source>
</evidence>
<accession>A0AA41Y4R9</accession>